<keyword evidence="4" id="KW-1185">Reference proteome</keyword>
<dbReference type="Pfam" id="PF07985">
    <property type="entry name" value="SRR1"/>
    <property type="match status" value="1"/>
</dbReference>
<dbReference type="GO" id="GO:0005634">
    <property type="term" value="C:nucleus"/>
    <property type="evidence" value="ECO:0007669"/>
    <property type="project" value="TreeGrafter"/>
</dbReference>
<gene>
    <name evidence="3" type="ORF">CFOL_v3_04685</name>
</gene>
<dbReference type="InterPro" id="IPR012942">
    <property type="entry name" value="SRR1-like"/>
</dbReference>
<dbReference type="OrthoDB" id="551431at2759"/>
<comment type="similarity">
    <text evidence="1">Belongs to the SRR1 family.</text>
</comment>
<dbReference type="AlphaFoldDB" id="A0A1Q3AZJ1"/>
<name>A0A1Q3AZJ1_CEPFO</name>
<dbReference type="InParanoid" id="A0A1Q3AZJ1"/>
<evidence type="ECO:0000256" key="1">
    <source>
        <dbReference type="ARBA" id="ARBA00009856"/>
    </source>
</evidence>
<dbReference type="PANTHER" id="PTHR28626:SF3">
    <property type="entry name" value="SRR1-LIKE PROTEIN"/>
    <property type="match status" value="1"/>
</dbReference>
<dbReference type="PANTHER" id="PTHR28626">
    <property type="entry name" value="SRR1-LIKE PROTEIN"/>
    <property type="match status" value="1"/>
</dbReference>
<protein>
    <submittedName>
        <fullName evidence="3">SRR1 domain-containing protein</fullName>
    </submittedName>
</protein>
<reference evidence="4" key="1">
    <citation type="submission" date="2016-04" db="EMBL/GenBank/DDBJ databases">
        <title>Cephalotus genome sequencing.</title>
        <authorList>
            <person name="Fukushima K."/>
            <person name="Hasebe M."/>
            <person name="Fang X."/>
        </authorList>
    </citation>
    <scope>NUCLEOTIDE SEQUENCE [LARGE SCALE GENOMIC DNA]</scope>
    <source>
        <strain evidence="4">cv. St1</strain>
    </source>
</reference>
<dbReference type="InterPro" id="IPR040044">
    <property type="entry name" value="SRR1L"/>
</dbReference>
<dbReference type="Proteomes" id="UP000187406">
    <property type="component" value="Unassembled WGS sequence"/>
</dbReference>
<dbReference type="EMBL" id="BDDD01000186">
    <property type="protein sequence ID" value="GAV61157.1"/>
    <property type="molecule type" value="Genomic_DNA"/>
</dbReference>
<comment type="caution">
    <text evidence="3">The sequence shown here is derived from an EMBL/GenBank/DDBJ whole genome shotgun (WGS) entry which is preliminary data.</text>
</comment>
<sequence length="213" mass="24933">MEICFEKIKSSQFYQTFLAQIQTPEFFDCFYRVLGSEMKMQIVIYGIGSFESYETPKFQLSLAMLMKRKFSWIGDIEVFDPILSATESRVLEFFSCSVLSINEKGRQHVKRPTLFYMPHCEAGLYDNLLHANWEVESLYRIILFGNSFEIYRQYAEFKNSAVADSAKHVLAVHRFTKEFQMKAVSDDYFAAFHVSSWHFSSTDLDSELQLIKT</sequence>
<feature type="domain" description="SRR1-like" evidence="2">
    <location>
        <begin position="39"/>
        <end position="199"/>
    </location>
</feature>
<dbReference type="FunCoup" id="A0A1Q3AZJ1">
    <property type="interactions" value="1796"/>
</dbReference>
<dbReference type="GO" id="GO:0005737">
    <property type="term" value="C:cytoplasm"/>
    <property type="evidence" value="ECO:0007669"/>
    <property type="project" value="TreeGrafter"/>
</dbReference>
<evidence type="ECO:0000313" key="3">
    <source>
        <dbReference type="EMBL" id="GAV61157.1"/>
    </source>
</evidence>
<evidence type="ECO:0000259" key="2">
    <source>
        <dbReference type="Pfam" id="PF07985"/>
    </source>
</evidence>
<organism evidence="3 4">
    <name type="scientific">Cephalotus follicularis</name>
    <name type="common">Albany pitcher plant</name>
    <dbReference type="NCBI Taxonomy" id="3775"/>
    <lineage>
        <taxon>Eukaryota</taxon>
        <taxon>Viridiplantae</taxon>
        <taxon>Streptophyta</taxon>
        <taxon>Embryophyta</taxon>
        <taxon>Tracheophyta</taxon>
        <taxon>Spermatophyta</taxon>
        <taxon>Magnoliopsida</taxon>
        <taxon>eudicotyledons</taxon>
        <taxon>Gunneridae</taxon>
        <taxon>Pentapetalae</taxon>
        <taxon>rosids</taxon>
        <taxon>fabids</taxon>
        <taxon>Oxalidales</taxon>
        <taxon>Cephalotaceae</taxon>
        <taxon>Cephalotus</taxon>
    </lineage>
</organism>
<proteinExistence type="inferred from homology"/>
<evidence type="ECO:0000313" key="4">
    <source>
        <dbReference type="Proteomes" id="UP000187406"/>
    </source>
</evidence>
<accession>A0A1Q3AZJ1</accession>